<protein>
    <submittedName>
        <fullName evidence="1">Uncharacterized protein</fullName>
    </submittedName>
</protein>
<evidence type="ECO:0000313" key="1">
    <source>
        <dbReference type="EMBL" id="ADU29240.1"/>
    </source>
</evidence>
<dbReference type="Proteomes" id="UP000001401">
    <property type="component" value="Chromosome"/>
</dbReference>
<dbReference type="RefSeq" id="WP_013487581.1">
    <property type="nucleotide sequence ID" value="NC_014829.1"/>
</dbReference>
<dbReference type="OrthoDB" id="2967153at2"/>
<reference evidence="1 2" key="1">
    <citation type="submission" date="2010-12" db="EMBL/GenBank/DDBJ databases">
        <title>Complete sequence of Bacillus cellulosilyticus DSM 2522.</title>
        <authorList>
            <consortium name="US DOE Joint Genome Institute"/>
            <person name="Lucas S."/>
            <person name="Copeland A."/>
            <person name="Lapidus A."/>
            <person name="Cheng J.-F."/>
            <person name="Bruce D."/>
            <person name="Goodwin L."/>
            <person name="Pitluck S."/>
            <person name="Chertkov O."/>
            <person name="Detter J.C."/>
            <person name="Han C."/>
            <person name="Tapia R."/>
            <person name="Land M."/>
            <person name="Hauser L."/>
            <person name="Jeffries C."/>
            <person name="Kyrpides N."/>
            <person name="Ivanova N."/>
            <person name="Mikhailova N."/>
            <person name="Brumm P."/>
            <person name="Mead D."/>
            <person name="Woyke T."/>
        </authorList>
    </citation>
    <scope>NUCLEOTIDE SEQUENCE [LARGE SCALE GENOMIC DNA]</scope>
    <source>
        <strain evidence="2">ATCC 21833 / DSM 2522 / FERM P-1141 / JCM 9156 / N-4</strain>
    </source>
</reference>
<evidence type="ECO:0000313" key="2">
    <source>
        <dbReference type="Proteomes" id="UP000001401"/>
    </source>
</evidence>
<organism evidence="1 2">
    <name type="scientific">Evansella cellulosilytica (strain ATCC 21833 / DSM 2522 / FERM P-1141 / JCM 9156 / N-4)</name>
    <name type="common">Bacillus cellulosilyticus</name>
    <dbReference type="NCBI Taxonomy" id="649639"/>
    <lineage>
        <taxon>Bacteria</taxon>
        <taxon>Bacillati</taxon>
        <taxon>Bacillota</taxon>
        <taxon>Bacilli</taxon>
        <taxon>Bacillales</taxon>
        <taxon>Bacillaceae</taxon>
        <taxon>Evansella</taxon>
    </lineage>
</organism>
<gene>
    <name evidence="1" type="ordered locus">Bcell_0967</name>
</gene>
<dbReference type="eggNOG" id="ENOG50336G6">
    <property type="taxonomic scope" value="Bacteria"/>
</dbReference>
<dbReference type="STRING" id="649639.Bcell_0967"/>
<dbReference type="EMBL" id="CP002394">
    <property type="protein sequence ID" value="ADU29240.1"/>
    <property type="molecule type" value="Genomic_DNA"/>
</dbReference>
<proteinExistence type="predicted"/>
<keyword evidence="2" id="KW-1185">Reference proteome</keyword>
<dbReference type="KEGG" id="bco:Bcell_0967"/>
<dbReference type="AlphaFoldDB" id="E6U1Z6"/>
<sequence>MNNQLHIFMEYRIKSEYVKEFENKMPDVMKELERHEAIETEWFEAADQKNLYVEMFKLPTHSHYHDIKNVRRDKAHPIFGQFDQYVEGGIEKVHCWAFVKRS</sequence>
<accession>E6U1Z6</accession>
<dbReference type="HOGENOM" id="CLU_175310_0_0_9"/>
<name>E6U1Z6_EVAC2</name>